<proteinExistence type="predicted"/>
<reference evidence="2 3" key="1">
    <citation type="journal article" date="2016" name="Nat. Commun.">
        <title>Thousands of microbial genomes shed light on interconnected biogeochemical processes in an aquifer system.</title>
        <authorList>
            <person name="Anantharaman K."/>
            <person name="Brown C.T."/>
            <person name="Hug L.A."/>
            <person name="Sharon I."/>
            <person name="Castelle C.J."/>
            <person name="Probst A.J."/>
            <person name="Thomas B.C."/>
            <person name="Singh A."/>
            <person name="Wilkins M.J."/>
            <person name="Karaoz U."/>
            <person name="Brodie E.L."/>
            <person name="Williams K.H."/>
            <person name="Hubbard S.S."/>
            <person name="Banfield J.F."/>
        </authorList>
    </citation>
    <scope>NUCLEOTIDE SEQUENCE [LARGE SCALE GENOMIC DNA]</scope>
</reference>
<dbReference type="SUPFAM" id="SSF143100">
    <property type="entry name" value="TTHA1013/TTHA0281-like"/>
    <property type="match status" value="1"/>
</dbReference>
<feature type="domain" description="HicB-like antitoxin of toxin-antitoxin system" evidence="1">
    <location>
        <begin position="15"/>
        <end position="68"/>
    </location>
</feature>
<name>A0A1G2I4K8_9BACT</name>
<dbReference type="Proteomes" id="UP000178820">
    <property type="component" value="Unassembled WGS sequence"/>
</dbReference>
<gene>
    <name evidence="2" type="ORF">A3D44_04395</name>
</gene>
<organism evidence="2 3">
    <name type="scientific">Candidatus Staskawiczbacteria bacterium RIFCSPHIGHO2_02_FULL_42_22</name>
    <dbReference type="NCBI Taxonomy" id="1802207"/>
    <lineage>
        <taxon>Bacteria</taxon>
        <taxon>Candidatus Staskawicziibacteriota</taxon>
    </lineage>
</organism>
<dbReference type="Gene3D" id="3.30.160.250">
    <property type="match status" value="1"/>
</dbReference>
<evidence type="ECO:0000313" key="2">
    <source>
        <dbReference type="EMBL" id="OGZ69754.1"/>
    </source>
</evidence>
<evidence type="ECO:0000313" key="3">
    <source>
        <dbReference type="Proteomes" id="UP000178820"/>
    </source>
</evidence>
<dbReference type="InterPro" id="IPR035069">
    <property type="entry name" value="TTHA1013/TTHA0281-like"/>
</dbReference>
<dbReference type="AlphaFoldDB" id="A0A1G2I4K8"/>
<dbReference type="Pfam" id="PF15919">
    <property type="entry name" value="HicB_lk_antitox"/>
    <property type="match status" value="1"/>
</dbReference>
<evidence type="ECO:0000259" key="1">
    <source>
        <dbReference type="Pfam" id="PF15919"/>
    </source>
</evidence>
<accession>A0A1G2I4K8</accession>
<dbReference type="EMBL" id="MHOT01000004">
    <property type="protein sequence ID" value="OGZ69754.1"/>
    <property type="molecule type" value="Genomic_DNA"/>
</dbReference>
<comment type="caution">
    <text evidence="2">The sequence shown here is derived from an EMBL/GenBank/DDBJ whole genome shotgun (WGS) entry which is preliminary data.</text>
</comment>
<dbReference type="PANTHER" id="PTHR34504:SF4">
    <property type="entry name" value="ANTITOXIN HICB"/>
    <property type="match status" value="1"/>
</dbReference>
<dbReference type="InterPro" id="IPR051404">
    <property type="entry name" value="TA_system_antitoxin"/>
</dbReference>
<sequence>MKKALVAKIKNKKLPIIIEKDEDGFYVVECPVFSDCFTQGKTIDEALINIREVIELCLEEKENQETLESYNPQELSLHSISI</sequence>
<dbReference type="InterPro" id="IPR031807">
    <property type="entry name" value="HicB-like"/>
</dbReference>
<protein>
    <recommendedName>
        <fullName evidence="1">HicB-like antitoxin of toxin-antitoxin system domain-containing protein</fullName>
    </recommendedName>
</protein>
<dbReference type="PANTHER" id="PTHR34504">
    <property type="entry name" value="ANTITOXIN HICB"/>
    <property type="match status" value="1"/>
</dbReference>